<organism evidence="4 5">
    <name type="scientific">Prosthecodimorpha hirschii</name>
    <dbReference type="NCBI Taxonomy" id="665126"/>
    <lineage>
        <taxon>Bacteria</taxon>
        <taxon>Pseudomonadati</taxon>
        <taxon>Pseudomonadota</taxon>
        <taxon>Alphaproteobacteria</taxon>
        <taxon>Hyphomicrobiales</taxon>
        <taxon>Ancalomicrobiaceae</taxon>
        <taxon>Prosthecodimorpha</taxon>
    </lineage>
</organism>
<dbReference type="STRING" id="665126.ABB55_12975"/>
<dbReference type="GO" id="GO:0015888">
    <property type="term" value="P:thiamine transport"/>
    <property type="evidence" value="ECO:0007669"/>
    <property type="project" value="TreeGrafter"/>
</dbReference>
<evidence type="ECO:0000256" key="2">
    <source>
        <dbReference type="ARBA" id="ARBA00022764"/>
    </source>
</evidence>
<dbReference type="InterPro" id="IPR006059">
    <property type="entry name" value="SBP"/>
</dbReference>
<dbReference type="GO" id="GO:0030288">
    <property type="term" value="C:outer membrane-bounded periplasmic space"/>
    <property type="evidence" value="ECO:0007669"/>
    <property type="project" value="TreeGrafter"/>
</dbReference>
<keyword evidence="2" id="KW-0574">Periplasm</keyword>
<protein>
    <submittedName>
        <fullName evidence="4">Branched-chain amino acid ABC transporter substrate-binding protein</fullName>
    </submittedName>
</protein>
<feature type="chain" id="PRO_5006025676" evidence="3">
    <location>
        <begin position="22"/>
        <end position="345"/>
    </location>
</feature>
<dbReference type="CDD" id="cd13589">
    <property type="entry name" value="PBP2_polyamine_RpCGA009"/>
    <property type="match status" value="1"/>
</dbReference>
<dbReference type="AlphaFoldDB" id="A0A0N8GF10"/>
<name>A0A0N8GF10_9HYPH</name>
<accession>A0A0N8GF10</accession>
<evidence type="ECO:0000313" key="5">
    <source>
        <dbReference type="Proteomes" id="UP000048984"/>
    </source>
</evidence>
<dbReference type="Proteomes" id="UP000048984">
    <property type="component" value="Unassembled WGS sequence"/>
</dbReference>
<dbReference type="Gene3D" id="3.40.190.10">
    <property type="entry name" value="Periplasmic binding protein-like II"/>
    <property type="match status" value="2"/>
</dbReference>
<sequence>MKSQGLLAAASLTVLVASLSAADAQQKTFYVAGYGGSFEKTMRDEVIPDFEKKHGVKVEYIAGNSTDTLAKLQAQKGNQQIDIAIVDDGPMYQAIQLGFCGKIQNLPAADLHDAARFKDDKAVAIGLVATGIMYNTKVFAEKGWAAPTSWNDLKDPKFLKQVVIPPINNTYGLYTLLMYAKMNGGGEKSIESGFKVMKDEVNKNVLAYEPSPAKMTELFQSGQAVIAVWGSGRVQAFANTGFPVDFVYPKEGAVTLLASACPIEKADASPIASDFIKAMLEPKMQLILLKDYGYGPVNKTVQVPPALGGMAPVGEKAAKLYNPDWTAINPQREDWTKRWNREVER</sequence>
<dbReference type="EMBL" id="LJYW01000001">
    <property type="protein sequence ID" value="KPL53017.1"/>
    <property type="molecule type" value="Genomic_DNA"/>
</dbReference>
<comment type="caution">
    <text evidence="4">The sequence shown here is derived from an EMBL/GenBank/DDBJ whole genome shotgun (WGS) entry which is preliminary data.</text>
</comment>
<reference evidence="4 5" key="2">
    <citation type="submission" date="2015-10" db="EMBL/GenBank/DDBJ databases">
        <title>Draft Genome Sequence of Prosthecomicrobium hirschii ATCC 27832.</title>
        <authorList>
            <person name="Daniel J."/>
            <person name="Givan S.A."/>
            <person name="Brun Y.V."/>
            <person name="Brown P.J."/>
        </authorList>
    </citation>
    <scope>NUCLEOTIDE SEQUENCE [LARGE SCALE GENOMIC DNA]</scope>
    <source>
        <strain evidence="4 5">16</strain>
    </source>
</reference>
<dbReference type="SUPFAM" id="SSF53850">
    <property type="entry name" value="Periplasmic binding protein-like II"/>
    <property type="match status" value="1"/>
</dbReference>
<keyword evidence="1 3" id="KW-0732">Signal</keyword>
<feature type="signal peptide" evidence="3">
    <location>
        <begin position="1"/>
        <end position="21"/>
    </location>
</feature>
<dbReference type="PANTHER" id="PTHR30006">
    <property type="entry name" value="THIAMINE-BINDING PERIPLASMIC PROTEIN-RELATED"/>
    <property type="match status" value="1"/>
</dbReference>
<proteinExistence type="predicted"/>
<dbReference type="GO" id="GO:0030975">
    <property type="term" value="F:thiamine binding"/>
    <property type="evidence" value="ECO:0007669"/>
    <property type="project" value="TreeGrafter"/>
</dbReference>
<keyword evidence="5" id="KW-1185">Reference proteome</keyword>
<dbReference type="RefSeq" id="WP_054359180.1">
    <property type="nucleotide sequence ID" value="NZ_LJYW01000001.1"/>
</dbReference>
<evidence type="ECO:0000313" key="4">
    <source>
        <dbReference type="EMBL" id="KPL53017.1"/>
    </source>
</evidence>
<dbReference type="Pfam" id="PF13416">
    <property type="entry name" value="SBP_bac_8"/>
    <property type="match status" value="1"/>
</dbReference>
<dbReference type="PANTHER" id="PTHR30006:SF2">
    <property type="entry name" value="ABC TRANSPORTER SUBSTRATE-BINDING PROTEIN"/>
    <property type="match status" value="1"/>
</dbReference>
<dbReference type="GO" id="GO:0030976">
    <property type="term" value="F:thiamine pyrophosphate binding"/>
    <property type="evidence" value="ECO:0007669"/>
    <property type="project" value="TreeGrafter"/>
</dbReference>
<gene>
    <name evidence="4" type="ORF">ABB55_12975</name>
</gene>
<reference evidence="4 5" key="1">
    <citation type="submission" date="2015-09" db="EMBL/GenBank/DDBJ databases">
        <authorList>
            <consortium name="Swine Surveillance"/>
        </authorList>
    </citation>
    <scope>NUCLEOTIDE SEQUENCE [LARGE SCALE GENOMIC DNA]</scope>
    <source>
        <strain evidence="4 5">16</strain>
    </source>
</reference>
<evidence type="ECO:0000256" key="1">
    <source>
        <dbReference type="ARBA" id="ARBA00022729"/>
    </source>
</evidence>
<evidence type="ECO:0000256" key="3">
    <source>
        <dbReference type="SAM" id="SignalP"/>
    </source>
</evidence>